<dbReference type="EMBL" id="JALJYF010000002">
    <property type="protein sequence ID" value="MCP1728363.1"/>
    <property type="molecule type" value="Genomic_DNA"/>
</dbReference>
<dbReference type="InterPro" id="IPR022764">
    <property type="entry name" value="Peptidase_S54_rhomboid_dom"/>
</dbReference>
<feature type="transmembrane region" description="Helical" evidence="7">
    <location>
        <begin position="15"/>
        <end position="33"/>
    </location>
</feature>
<accession>A0ABT1GDM9</accession>
<dbReference type="RefSeq" id="WP_366518311.1">
    <property type="nucleotide sequence ID" value="NZ_JALJYF010000002.1"/>
</dbReference>
<evidence type="ECO:0000313" key="10">
    <source>
        <dbReference type="Proteomes" id="UP001523550"/>
    </source>
</evidence>
<gene>
    <name evidence="9" type="ORF">J2T60_002363</name>
</gene>
<name>A0ABT1GDM9_9GAMM</name>
<comment type="similarity">
    <text evidence="2">Belongs to the peptidase S54 family.</text>
</comment>
<reference evidence="9 10" key="1">
    <citation type="submission" date="2022-03" db="EMBL/GenBank/DDBJ databases">
        <title>Genomic Encyclopedia of Type Strains, Phase III (KMG-III): the genomes of soil and plant-associated and newly described type strains.</title>
        <authorList>
            <person name="Whitman W."/>
        </authorList>
    </citation>
    <scope>NUCLEOTIDE SEQUENCE [LARGE SCALE GENOMIC DNA]</scope>
    <source>
        <strain evidence="9 10">BSker1</strain>
    </source>
</reference>
<dbReference type="SUPFAM" id="SSF48452">
    <property type="entry name" value="TPR-like"/>
    <property type="match status" value="1"/>
</dbReference>
<dbReference type="InterPro" id="IPR035952">
    <property type="entry name" value="Rhomboid-like_sf"/>
</dbReference>
<evidence type="ECO:0000256" key="6">
    <source>
        <dbReference type="ARBA" id="ARBA00023136"/>
    </source>
</evidence>
<sequence length="494" mass="55782">MIILPLHKKPNRENFPYVTAVLLLLNLLVFFGLQGSDGKIEEDGARYYLESSLAETEWEWFEQAVEPADRAHWQQYQEVEDLRAQGAPDLFLASYQAHVIEGHPRFLDQAEAGAFAERSSEDWQAWADKRREYEAILDESFSRQYLLSQQDTRPLTFLTHMFMHGSFMHLFGNMLFLVLLGLLVEGALGRGLFLGSYLVSGLAAAGLSLAVNWGSAGGMLGASGAIAGLMGLYAVLYGRRRVRFFYWFFVYFDYVRAPAIVLLPAWLGWEVFQFLLDSGSNVAYEAHIGGLVAGALMGLAIRRLGLAREAFLEEDSRREEDQAALREAREAVADLKPDRAKLKLRPLLERHPHDPDVNRCWYAACKLKTDDPERHQAAEQIFLIPGETPPIRALIVETLKDYRQQGRIRLRPATLLELAARLTRWGELEEASRLLRALLRTRKAVPGLADACLMLGRRLLQQSGMGAAKPYLEQAEARAERPGQRQAARTLLNQ</sequence>
<comment type="caution">
    <text evidence="9">The sequence shown here is derived from an EMBL/GenBank/DDBJ whole genome shotgun (WGS) entry which is preliminary data.</text>
</comment>
<evidence type="ECO:0000313" key="9">
    <source>
        <dbReference type="EMBL" id="MCP1728363.1"/>
    </source>
</evidence>
<feature type="transmembrane region" description="Helical" evidence="7">
    <location>
        <begin position="244"/>
        <end position="269"/>
    </location>
</feature>
<dbReference type="Pfam" id="PF01694">
    <property type="entry name" value="Rhomboid"/>
    <property type="match status" value="1"/>
</dbReference>
<evidence type="ECO:0000256" key="2">
    <source>
        <dbReference type="ARBA" id="ARBA00009045"/>
    </source>
</evidence>
<dbReference type="Gene3D" id="1.20.1540.10">
    <property type="entry name" value="Rhomboid-like"/>
    <property type="match status" value="1"/>
</dbReference>
<keyword evidence="4" id="KW-0378">Hydrolase</keyword>
<keyword evidence="5 7" id="KW-1133">Transmembrane helix</keyword>
<dbReference type="PANTHER" id="PTHR43731:SF14">
    <property type="entry name" value="PRESENILIN-ASSOCIATED RHOMBOID-LIKE PROTEIN, MITOCHONDRIAL"/>
    <property type="match status" value="1"/>
</dbReference>
<keyword evidence="9" id="KW-0645">Protease</keyword>
<feature type="transmembrane region" description="Helical" evidence="7">
    <location>
        <begin position="217"/>
        <end position="237"/>
    </location>
</feature>
<dbReference type="GO" id="GO:0006508">
    <property type="term" value="P:proteolysis"/>
    <property type="evidence" value="ECO:0007669"/>
    <property type="project" value="UniProtKB-KW"/>
</dbReference>
<evidence type="ECO:0000256" key="1">
    <source>
        <dbReference type="ARBA" id="ARBA00004141"/>
    </source>
</evidence>
<dbReference type="InterPro" id="IPR011990">
    <property type="entry name" value="TPR-like_helical_dom_sf"/>
</dbReference>
<keyword evidence="10" id="KW-1185">Reference proteome</keyword>
<dbReference type="SUPFAM" id="SSF144091">
    <property type="entry name" value="Rhomboid-like"/>
    <property type="match status" value="1"/>
</dbReference>
<organism evidence="9 10">
    <name type="scientific">Natronospira proteinivora</name>
    <dbReference type="NCBI Taxonomy" id="1807133"/>
    <lineage>
        <taxon>Bacteria</taxon>
        <taxon>Pseudomonadati</taxon>
        <taxon>Pseudomonadota</taxon>
        <taxon>Gammaproteobacteria</taxon>
        <taxon>Natronospirales</taxon>
        <taxon>Natronospiraceae</taxon>
        <taxon>Natronospira</taxon>
    </lineage>
</organism>
<proteinExistence type="inferred from homology"/>
<feature type="transmembrane region" description="Helical" evidence="7">
    <location>
        <begin position="281"/>
        <end position="301"/>
    </location>
</feature>
<keyword evidence="3 7" id="KW-0812">Transmembrane</keyword>
<dbReference type="InterPro" id="IPR050925">
    <property type="entry name" value="Rhomboid_protease_S54"/>
</dbReference>
<dbReference type="Proteomes" id="UP001523550">
    <property type="component" value="Unassembled WGS sequence"/>
</dbReference>
<feature type="domain" description="Peptidase S54 rhomboid" evidence="8">
    <location>
        <begin position="155"/>
        <end position="302"/>
    </location>
</feature>
<dbReference type="GO" id="GO:0008233">
    <property type="term" value="F:peptidase activity"/>
    <property type="evidence" value="ECO:0007669"/>
    <property type="project" value="UniProtKB-KW"/>
</dbReference>
<evidence type="ECO:0000256" key="5">
    <source>
        <dbReference type="ARBA" id="ARBA00022989"/>
    </source>
</evidence>
<evidence type="ECO:0000259" key="8">
    <source>
        <dbReference type="Pfam" id="PF01694"/>
    </source>
</evidence>
<evidence type="ECO:0000256" key="4">
    <source>
        <dbReference type="ARBA" id="ARBA00022801"/>
    </source>
</evidence>
<evidence type="ECO:0000256" key="7">
    <source>
        <dbReference type="SAM" id="Phobius"/>
    </source>
</evidence>
<dbReference type="PANTHER" id="PTHR43731">
    <property type="entry name" value="RHOMBOID PROTEASE"/>
    <property type="match status" value="1"/>
</dbReference>
<protein>
    <submittedName>
        <fullName evidence="9">Membrane associated rhomboid family serine protease</fullName>
    </submittedName>
</protein>
<keyword evidence="6 7" id="KW-0472">Membrane</keyword>
<feature type="transmembrane region" description="Helical" evidence="7">
    <location>
        <begin position="161"/>
        <end position="184"/>
    </location>
</feature>
<feature type="transmembrane region" description="Helical" evidence="7">
    <location>
        <begin position="191"/>
        <end position="211"/>
    </location>
</feature>
<comment type="subcellular location">
    <subcellularLocation>
        <location evidence="1">Membrane</location>
        <topology evidence="1">Multi-pass membrane protein</topology>
    </subcellularLocation>
</comment>
<evidence type="ECO:0000256" key="3">
    <source>
        <dbReference type="ARBA" id="ARBA00022692"/>
    </source>
</evidence>